<dbReference type="SUPFAM" id="SSF52402">
    <property type="entry name" value="Adenine nucleotide alpha hydrolases-like"/>
    <property type="match status" value="1"/>
</dbReference>
<dbReference type="Pfam" id="PF01902">
    <property type="entry name" value="Diphthami_syn_2"/>
    <property type="match status" value="1"/>
</dbReference>
<reference evidence="3" key="1">
    <citation type="journal article" date="2019" name="Int. J. Syst. Evol. Microbiol.">
        <title>The Global Catalogue of Microorganisms (GCM) 10K type strain sequencing project: providing services to taxonomists for standard genome sequencing and annotation.</title>
        <authorList>
            <consortium name="The Broad Institute Genomics Platform"/>
            <consortium name="The Broad Institute Genome Sequencing Center for Infectious Disease"/>
            <person name="Wu L."/>
            <person name="Ma J."/>
        </authorList>
    </citation>
    <scope>NUCLEOTIDE SEQUENCE [LARGE SCALE GENOMIC DNA]</scope>
    <source>
        <strain evidence="3">CGMCC 4.1782</strain>
    </source>
</reference>
<dbReference type="EMBL" id="JBHUIM010000002">
    <property type="protein sequence ID" value="MFD2247224.1"/>
    <property type="molecule type" value="Genomic_DNA"/>
</dbReference>
<protein>
    <submittedName>
        <fullName evidence="2">Diphthine--ammonia ligase</fullName>
        <ecNumber evidence="2">6.3.1.14</ecNumber>
    </submittedName>
</protein>
<gene>
    <name evidence="2" type="ORF">ACFSKP_13230</name>
</gene>
<evidence type="ECO:0000313" key="3">
    <source>
        <dbReference type="Proteomes" id="UP001597374"/>
    </source>
</evidence>
<dbReference type="GO" id="GO:0017178">
    <property type="term" value="F:diphthine-ammonia ligase activity"/>
    <property type="evidence" value="ECO:0007669"/>
    <property type="project" value="UniProtKB-EC"/>
</dbReference>
<evidence type="ECO:0000259" key="1">
    <source>
        <dbReference type="Pfam" id="PF01902"/>
    </source>
</evidence>
<feature type="domain" description="Diphthamide synthase" evidence="1">
    <location>
        <begin position="1"/>
        <end position="205"/>
    </location>
</feature>
<organism evidence="2 3">
    <name type="scientific">Pontibacter ruber</name>
    <dbReference type="NCBI Taxonomy" id="1343895"/>
    <lineage>
        <taxon>Bacteria</taxon>
        <taxon>Pseudomonadati</taxon>
        <taxon>Bacteroidota</taxon>
        <taxon>Cytophagia</taxon>
        <taxon>Cytophagales</taxon>
        <taxon>Hymenobacteraceae</taxon>
        <taxon>Pontibacter</taxon>
    </lineage>
</organism>
<name>A0ABW5CYY7_9BACT</name>
<proteinExistence type="predicted"/>
<keyword evidence="2" id="KW-0436">Ligase</keyword>
<dbReference type="Proteomes" id="UP001597374">
    <property type="component" value="Unassembled WGS sequence"/>
</dbReference>
<accession>A0ABW5CYY7</accession>
<keyword evidence="3" id="KW-1185">Reference proteome</keyword>
<dbReference type="EC" id="6.3.1.14" evidence="2"/>
<dbReference type="RefSeq" id="WP_250430160.1">
    <property type="nucleotide sequence ID" value="NZ_JALPRR010000003.1"/>
</dbReference>
<evidence type="ECO:0000313" key="2">
    <source>
        <dbReference type="EMBL" id="MFD2247224.1"/>
    </source>
</evidence>
<dbReference type="InterPro" id="IPR014729">
    <property type="entry name" value="Rossmann-like_a/b/a_fold"/>
</dbReference>
<sequence length="241" mass="27262">MKCIFNWSGGKDSALCLHHVLQEGKYEVEALLTTLSNTNRRVTMHGVRQELLQQQAQSIGLPLQQVLLPENAGIDAYNELMQVSLRPLWEQGIKQSIYGDINLEDLRKYREEQLAHVGMQAVFPLWGRPTHELVREFIHLGFKAVVVCVNARLLDASFTGRLLDEQFLKDLPAGVDPAGENGEYHTFVFDGPIFKEPVKYKLSERVHRTYGASAKPDDDCFAKAATPIYDTGFWFCDLLPA</sequence>
<comment type="caution">
    <text evidence="2">The sequence shown here is derived from an EMBL/GenBank/DDBJ whole genome shotgun (WGS) entry which is preliminary data.</text>
</comment>
<dbReference type="Gene3D" id="3.90.1490.10">
    <property type="entry name" value="putative n-type atp pyrophosphatase, domain 2"/>
    <property type="match status" value="1"/>
</dbReference>
<dbReference type="CDD" id="cd01994">
    <property type="entry name" value="AANH_PF0828-like"/>
    <property type="match status" value="1"/>
</dbReference>
<dbReference type="InterPro" id="IPR002761">
    <property type="entry name" value="Diphthami_syn_dom"/>
</dbReference>
<dbReference type="Gene3D" id="3.40.50.620">
    <property type="entry name" value="HUPs"/>
    <property type="match status" value="1"/>
</dbReference>
<dbReference type="InterPro" id="IPR030662">
    <property type="entry name" value="DPH6/MJ0570"/>
</dbReference>
<dbReference type="NCBIfam" id="TIGR00290">
    <property type="entry name" value="MJ0570_dom"/>
    <property type="match status" value="1"/>
</dbReference>
<dbReference type="PIRSF" id="PIRSF039123">
    <property type="entry name" value="Diphthamide_synthase"/>
    <property type="match status" value="1"/>
</dbReference>